<proteinExistence type="predicted"/>
<dbReference type="OrthoDB" id="515277at2759"/>
<dbReference type="InterPro" id="IPR043502">
    <property type="entry name" value="DNA/RNA_pol_sf"/>
</dbReference>
<dbReference type="STRING" id="554065.E1ZAM3"/>
<protein>
    <recommendedName>
        <fullName evidence="1">Reverse transcriptase domain-containing protein</fullName>
    </recommendedName>
</protein>
<name>E1ZAM3_CHLVA</name>
<dbReference type="InterPro" id="IPR000477">
    <property type="entry name" value="RT_dom"/>
</dbReference>
<keyword evidence="3" id="KW-1185">Reference proteome</keyword>
<gene>
    <name evidence="2" type="ORF">CHLNCDRAFT_143869</name>
</gene>
<dbReference type="AlphaFoldDB" id="E1ZAM3"/>
<evidence type="ECO:0000313" key="3">
    <source>
        <dbReference type="Proteomes" id="UP000008141"/>
    </source>
</evidence>
<dbReference type="InParanoid" id="E1ZAM3"/>
<evidence type="ECO:0000259" key="1">
    <source>
        <dbReference type="PROSITE" id="PS50878"/>
    </source>
</evidence>
<dbReference type="PANTHER" id="PTHR47027">
    <property type="entry name" value="REVERSE TRANSCRIPTASE DOMAIN-CONTAINING PROTEIN"/>
    <property type="match status" value="1"/>
</dbReference>
<dbReference type="PANTHER" id="PTHR47027:SF20">
    <property type="entry name" value="REVERSE TRANSCRIPTASE-LIKE PROTEIN WITH RNA-DIRECTED DNA POLYMERASE DOMAIN"/>
    <property type="match status" value="1"/>
</dbReference>
<sequence length="215" mass="22960">MSVRTSAGLSPCFQAVTGLKQGCPLSPTLFGLYIDDLEEELMAAARRGEQLDLPSANPSQFLRERLLESPRLRHRPPRDPFTTSGGGGAAVPPLLYADDMVLLATSAAGLQRQLNLLQQYCRQWGLTVNIDKTKLMLLSGRRTQHAAQQTAEAAGLTFAGQQLAAVTSFKYLGIAFHSSTCLAGAAAPARAQLARLAMHNCRTRCAGVGIEAAPV</sequence>
<dbReference type="RefSeq" id="XP_005849190.1">
    <property type="nucleotide sequence ID" value="XM_005849128.1"/>
</dbReference>
<dbReference type="Proteomes" id="UP000008141">
    <property type="component" value="Unassembled WGS sequence"/>
</dbReference>
<reference evidence="2 3" key="1">
    <citation type="journal article" date="2010" name="Plant Cell">
        <title>The Chlorella variabilis NC64A genome reveals adaptation to photosymbiosis, coevolution with viruses, and cryptic sex.</title>
        <authorList>
            <person name="Blanc G."/>
            <person name="Duncan G."/>
            <person name="Agarkova I."/>
            <person name="Borodovsky M."/>
            <person name="Gurnon J."/>
            <person name="Kuo A."/>
            <person name="Lindquist E."/>
            <person name="Lucas S."/>
            <person name="Pangilinan J."/>
            <person name="Polle J."/>
            <person name="Salamov A."/>
            <person name="Terry A."/>
            <person name="Yamada T."/>
            <person name="Dunigan D.D."/>
            <person name="Grigoriev I.V."/>
            <person name="Claverie J.M."/>
            <person name="Van Etten J.L."/>
        </authorList>
    </citation>
    <scope>NUCLEOTIDE SEQUENCE [LARGE SCALE GENOMIC DNA]</scope>
    <source>
        <strain evidence="2 3">NC64A</strain>
    </source>
</reference>
<dbReference type="KEGG" id="cvr:CHLNCDRAFT_143869"/>
<dbReference type="SUPFAM" id="SSF56672">
    <property type="entry name" value="DNA/RNA polymerases"/>
    <property type="match status" value="1"/>
</dbReference>
<accession>E1ZAM3</accession>
<dbReference type="PROSITE" id="PS50878">
    <property type="entry name" value="RT_POL"/>
    <property type="match status" value="1"/>
</dbReference>
<dbReference type="eggNOG" id="ENOG502R8TK">
    <property type="taxonomic scope" value="Eukaryota"/>
</dbReference>
<dbReference type="GeneID" id="17356755"/>
<evidence type="ECO:0000313" key="2">
    <source>
        <dbReference type="EMBL" id="EFN57088.1"/>
    </source>
</evidence>
<dbReference type="Pfam" id="PF00078">
    <property type="entry name" value="RVT_1"/>
    <property type="match status" value="1"/>
</dbReference>
<dbReference type="EMBL" id="GL433840">
    <property type="protein sequence ID" value="EFN57088.1"/>
    <property type="molecule type" value="Genomic_DNA"/>
</dbReference>
<feature type="domain" description="Reverse transcriptase" evidence="1">
    <location>
        <begin position="1"/>
        <end position="176"/>
    </location>
</feature>
<organism evidence="3">
    <name type="scientific">Chlorella variabilis</name>
    <name type="common">Green alga</name>
    <dbReference type="NCBI Taxonomy" id="554065"/>
    <lineage>
        <taxon>Eukaryota</taxon>
        <taxon>Viridiplantae</taxon>
        <taxon>Chlorophyta</taxon>
        <taxon>core chlorophytes</taxon>
        <taxon>Trebouxiophyceae</taxon>
        <taxon>Chlorellales</taxon>
        <taxon>Chlorellaceae</taxon>
        <taxon>Chlorella clade</taxon>
        <taxon>Chlorella</taxon>
    </lineage>
</organism>